<name>A0A167YP67_9EURO</name>
<dbReference type="InterPro" id="IPR022190">
    <property type="entry name" value="DUF3716"/>
</dbReference>
<gene>
    <name evidence="2" type="ORF">AAP_03293</name>
</gene>
<comment type="caution">
    <text evidence="2">The sequence shown here is derived from an EMBL/GenBank/DDBJ whole genome shotgun (WGS) entry which is preliminary data.</text>
</comment>
<dbReference type="Proteomes" id="UP000242877">
    <property type="component" value="Unassembled WGS sequence"/>
</dbReference>
<accession>A0A167YP67</accession>
<dbReference type="AlphaFoldDB" id="A0A167YP67"/>
<feature type="region of interest" description="Disordered" evidence="1">
    <location>
        <begin position="277"/>
        <end position="302"/>
    </location>
</feature>
<dbReference type="Pfam" id="PF12511">
    <property type="entry name" value="DUF3716"/>
    <property type="match status" value="1"/>
</dbReference>
<dbReference type="EMBL" id="AZGZ01000013">
    <property type="protein sequence ID" value="KZZ91587.1"/>
    <property type="molecule type" value="Genomic_DNA"/>
</dbReference>
<evidence type="ECO:0000256" key="1">
    <source>
        <dbReference type="SAM" id="MobiDB-lite"/>
    </source>
</evidence>
<proteinExistence type="predicted"/>
<sequence>MVFGKDSWPYHNPCEKAVVGGGGPRYHKTKIISTAEKDMKYWTVDNCCNKLDSYLQNKIFDNVHILRWNIKEAPLLLEMTGNKLGVMFAHIGGTKASFPCTRCLVRGAFTECRTNLVWSVKGGCTSCGLEGDVDRCSFVKGSRVQQIPIPQLCTGPLRQTKLTEMYTVSIPQEQSVPEITPISECITPHEYVRAGSTYVRRIEPTVGAENMQSSLPSKKVTDKRARAQRLQLLALREELSRASTIRLPTGTFNVVRARREARMLLQYCAMADETVSSRRELTAETDRSSGMIESISSTPSPR</sequence>
<feature type="compositionally biased region" description="Basic and acidic residues" evidence="1">
    <location>
        <begin position="277"/>
        <end position="287"/>
    </location>
</feature>
<organism evidence="2 3">
    <name type="scientific">Ascosphaera apis ARSEF 7405</name>
    <dbReference type="NCBI Taxonomy" id="392613"/>
    <lineage>
        <taxon>Eukaryota</taxon>
        <taxon>Fungi</taxon>
        <taxon>Dikarya</taxon>
        <taxon>Ascomycota</taxon>
        <taxon>Pezizomycotina</taxon>
        <taxon>Eurotiomycetes</taxon>
        <taxon>Eurotiomycetidae</taxon>
        <taxon>Onygenales</taxon>
        <taxon>Ascosphaeraceae</taxon>
        <taxon>Ascosphaera</taxon>
    </lineage>
</organism>
<protein>
    <submittedName>
        <fullName evidence="2">Uncharacterized protein</fullName>
    </submittedName>
</protein>
<reference evidence="2 3" key="1">
    <citation type="journal article" date="2016" name="Genome Biol. Evol.">
        <title>Divergent and convergent evolution of fungal pathogenicity.</title>
        <authorList>
            <person name="Shang Y."/>
            <person name="Xiao G."/>
            <person name="Zheng P."/>
            <person name="Cen K."/>
            <person name="Zhan S."/>
            <person name="Wang C."/>
        </authorList>
    </citation>
    <scope>NUCLEOTIDE SEQUENCE [LARGE SCALE GENOMIC DNA]</scope>
    <source>
        <strain evidence="2 3">ARSEF 7405</strain>
    </source>
</reference>
<evidence type="ECO:0000313" key="3">
    <source>
        <dbReference type="Proteomes" id="UP000242877"/>
    </source>
</evidence>
<keyword evidence="3" id="KW-1185">Reference proteome</keyword>
<dbReference type="VEuPathDB" id="FungiDB:AAP_03293"/>
<evidence type="ECO:0000313" key="2">
    <source>
        <dbReference type="EMBL" id="KZZ91587.1"/>
    </source>
</evidence>